<dbReference type="InterPro" id="IPR036961">
    <property type="entry name" value="Kinesin_motor_dom_sf"/>
</dbReference>
<dbReference type="PANTHER" id="PTHR24115">
    <property type="entry name" value="KINESIN-RELATED"/>
    <property type="match status" value="1"/>
</dbReference>
<name>A0AA38IAK6_9CUCU</name>
<dbReference type="EMBL" id="JALNTZ010000004">
    <property type="protein sequence ID" value="KAJ3654238.1"/>
    <property type="molecule type" value="Genomic_DNA"/>
</dbReference>
<keyword evidence="7" id="KW-0175">Coiled coil</keyword>
<accession>A0AA38IAK6</accession>
<evidence type="ECO:0000259" key="9">
    <source>
        <dbReference type="PROSITE" id="PS50067"/>
    </source>
</evidence>
<keyword evidence="5 6" id="KW-0505">Motor protein</keyword>
<dbReference type="AlphaFoldDB" id="A0AA38IAK6"/>
<dbReference type="GO" id="GO:0003777">
    <property type="term" value="F:microtubule motor activity"/>
    <property type="evidence" value="ECO:0007669"/>
    <property type="project" value="InterPro"/>
</dbReference>
<comment type="similarity">
    <text evidence="5 6">Belongs to the TRAFAC class myosin-kinesin ATPase superfamily. Kinesin family.</text>
</comment>
<organism evidence="10 11">
    <name type="scientific">Zophobas morio</name>
    <dbReference type="NCBI Taxonomy" id="2755281"/>
    <lineage>
        <taxon>Eukaryota</taxon>
        <taxon>Metazoa</taxon>
        <taxon>Ecdysozoa</taxon>
        <taxon>Arthropoda</taxon>
        <taxon>Hexapoda</taxon>
        <taxon>Insecta</taxon>
        <taxon>Pterygota</taxon>
        <taxon>Neoptera</taxon>
        <taxon>Endopterygota</taxon>
        <taxon>Coleoptera</taxon>
        <taxon>Polyphaga</taxon>
        <taxon>Cucujiformia</taxon>
        <taxon>Tenebrionidae</taxon>
        <taxon>Zophobas</taxon>
    </lineage>
</organism>
<keyword evidence="2 5" id="KW-0547">Nucleotide-binding</keyword>
<dbReference type="InterPro" id="IPR001752">
    <property type="entry name" value="Kinesin_motor_dom"/>
</dbReference>
<dbReference type="Pfam" id="PF00225">
    <property type="entry name" value="Kinesin"/>
    <property type="match status" value="1"/>
</dbReference>
<dbReference type="InterPro" id="IPR032384">
    <property type="entry name" value="Kif23_Arf-bd"/>
</dbReference>
<dbReference type="GO" id="GO:0007018">
    <property type="term" value="P:microtubule-based movement"/>
    <property type="evidence" value="ECO:0007669"/>
    <property type="project" value="InterPro"/>
</dbReference>
<dbReference type="PROSITE" id="PS50067">
    <property type="entry name" value="KINESIN_MOTOR_2"/>
    <property type="match status" value="1"/>
</dbReference>
<evidence type="ECO:0000256" key="8">
    <source>
        <dbReference type="SAM" id="MobiDB-lite"/>
    </source>
</evidence>
<evidence type="ECO:0000256" key="3">
    <source>
        <dbReference type="ARBA" id="ARBA00022840"/>
    </source>
</evidence>
<dbReference type="Gene3D" id="3.40.850.10">
    <property type="entry name" value="Kinesin motor domain"/>
    <property type="match status" value="1"/>
</dbReference>
<evidence type="ECO:0000256" key="2">
    <source>
        <dbReference type="ARBA" id="ARBA00022741"/>
    </source>
</evidence>
<dbReference type="PRINTS" id="PR00380">
    <property type="entry name" value="KINESINHEAVY"/>
</dbReference>
<evidence type="ECO:0000256" key="6">
    <source>
        <dbReference type="RuleBase" id="RU000394"/>
    </source>
</evidence>
<dbReference type="PANTHER" id="PTHR24115:SF600">
    <property type="entry name" value="KINESIN-LIKE PROTEIN KIF23"/>
    <property type="match status" value="1"/>
</dbReference>
<feature type="region of interest" description="Disordered" evidence="8">
    <location>
        <begin position="660"/>
        <end position="688"/>
    </location>
</feature>
<feature type="coiled-coil region" evidence="7">
    <location>
        <begin position="486"/>
        <end position="573"/>
    </location>
</feature>
<evidence type="ECO:0000256" key="1">
    <source>
        <dbReference type="ARBA" id="ARBA00004245"/>
    </source>
</evidence>
<keyword evidence="4" id="KW-0963">Cytoplasm</keyword>
<dbReference type="GO" id="GO:0005871">
    <property type="term" value="C:kinesin complex"/>
    <property type="evidence" value="ECO:0007669"/>
    <property type="project" value="TreeGrafter"/>
</dbReference>
<keyword evidence="3 5" id="KW-0067">ATP-binding</keyword>
<dbReference type="GO" id="GO:0005634">
    <property type="term" value="C:nucleus"/>
    <property type="evidence" value="ECO:0007669"/>
    <property type="project" value="TreeGrafter"/>
</dbReference>
<proteinExistence type="inferred from homology"/>
<protein>
    <recommendedName>
        <fullName evidence="6">Kinesin-like protein</fullName>
    </recommendedName>
</protein>
<gene>
    <name evidence="10" type="ORF">Zmor_013437</name>
</gene>
<dbReference type="InterPro" id="IPR027640">
    <property type="entry name" value="Kinesin-like_fam"/>
</dbReference>
<evidence type="ECO:0000313" key="10">
    <source>
        <dbReference type="EMBL" id="KAJ3654238.1"/>
    </source>
</evidence>
<dbReference type="SUPFAM" id="SSF52540">
    <property type="entry name" value="P-loop containing nucleoside triphosphate hydrolases"/>
    <property type="match status" value="1"/>
</dbReference>
<dbReference type="GO" id="GO:0016887">
    <property type="term" value="F:ATP hydrolysis activity"/>
    <property type="evidence" value="ECO:0007669"/>
    <property type="project" value="TreeGrafter"/>
</dbReference>
<evidence type="ECO:0000256" key="5">
    <source>
        <dbReference type="PROSITE-ProRule" id="PRU00283"/>
    </source>
</evidence>
<dbReference type="Gene3D" id="2.60.40.4330">
    <property type="entry name" value="Kinesin-like protein Kif23, Arf6-interacting domain"/>
    <property type="match status" value="1"/>
</dbReference>
<dbReference type="GO" id="GO:0051256">
    <property type="term" value="P:mitotic spindle midzone assembly"/>
    <property type="evidence" value="ECO:0007669"/>
    <property type="project" value="TreeGrafter"/>
</dbReference>
<reference evidence="10" key="1">
    <citation type="journal article" date="2023" name="G3 (Bethesda)">
        <title>Whole genome assemblies of Zophobas morio and Tenebrio molitor.</title>
        <authorList>
            <person name="Kaur S."/>
            <person name="Stinson S.A."/>
            <person name="diCenzo G.C."/>
        </authorList>
    </citation>
    <scope>NUCLEOTIDE SEQUENCE</scope>
    <source>
        <strain evidence="10">QUZm001</strain>
    </source>
</reference>
<keyword evidence="11" id="KW-1185">Reference proteome</keyword>
<dbReference type="InterPro" id="IPR019821">
    <property type="entry name" value="Kinesin_motor_CS"/>
</dbReference>
<keyword evidence="4" id="KW-0206">Cytoskeleton</keyword>
<evidence type="ECO:0000256" key="4">
    <source>
        <dbReference type="ARBA" id="ARBA00023212"/>
    </source>
</evidence>
<dbReference type="InterPro" id="IPR027417">
    <property type="entry name" value="P-loop_NTPase"/>
</dbReference>
<comment type="subcellular location">
    <subcellularLocation>
        <location evidence="1">Cytoplasm</location>
        <location evidence="1">Cytoskeleton</location>
    </subcellularLocation>
</comment>
<dbReference type="PROSITE" id="PS00411">
    <property type="entry name" value="KINESIN_MOTOR_1"/>
    <property type="match status" value="1"/>
</dbReference>
<dbReference type="FunFam" id="2.60.40.4330:FF:000002">
    <property type="entry name" value="Kinesin-like protein"/>
    <property type="match status" value="1"/>
</dbReference>
<dbReference type="GO" id="GO:0005524">
    <property type="term" value="F:ATP binding"/>
    <property type="evidence" value="ECO:0007669"/>
    <property type="project" value="UniProtKB-UniRule"/>
</dbReference>
<keyword evidence="6" id="KW-0493">Microtubule</keyword>
<comment type="caution">
    <text evidence="10">The sequence shown here is derived from an EMBL/GenBank/DDBJ whole genome shotgun (WGS) entry which is preliminary data.</text>
</comment>
<dbReference type="Proteomes" id="UP001168821">
    <property type="component" value="Unassembled WGS sequence"/>
</dbReference>
<dbReference type="GO" id="GO:0008017">
    <property type="term" value="F:microtubule binding"/>
    <property type="evidence" value="ECO:0007669"/>
    <property type="project" value="InterPro"/>
</dbReference>
<sequence length="784" mass="88727">MNPVSKFTPKLRREKTALSNSDLAKKKDAVQVFCRLRPLQDDQESNCIKLLSSSVLALTTPAESKLIRKEVHCQFKHIFTNYASQKEVFDTVAYPFLVDLLHGKNGLLFTYGVTGSGKTHTLTGDQNNPGIMPKCIYTIFNTIADFQAPKCVIKSDRMNGFEVQSREDAMQDQLFILRSASKTPGRSNGKKLKDKSYLNDGAKIMDINENNLYSVFVSYIEIYNNTVYDLLDENSGKTLQGKILREDSQKNMYVNGVVETEVKSAEEAFELFNIGQKRKKMGNTVLNSVSSRSHSIFNIRVVQFQQLAHNEEGQPVIPDSNLLKVAQLSLVDLAGSERTNRTQNTGQLLREASQINNSLLSLRTCLEILRENQLTGANRLVPYRDSRLTLLFKNYFEGEGRVVMIVCVNPSAEDFEENLQVMKFAETTQDVKVARAEPKFTPHKKKIQKKPATPFACKSGGTFTLGPKLPEIKLSFNSLEESQVALERLLNVLKTRRQKIKTADEELDQKENHFRKRLIEIYQENILGKSEVKSMRAQLKKEKQRCTNVESKLADLESKNGDLNMKLRDHQGEICALRNTIAEKDLKINKNILEKEKIKQKMALQNEKKDHELDAKLRRQREHLQAAMRAKDSKIQKVKEILEGDFAPVVVVETPPVQEYVQPPETPKQQTRRPIGTPASRQRRSRSAGDVWLEHNSVKPVPLGTVLQPSMKKRKSVTKLSKASDVTNPKQSKYCLIAQEQDDGGDVETKVYKGDIVPTCGGGAQVIFNDVERLRQESPTADIK</sequence>
<dbReference type="SMART" id="SM00129">
    <property type="entry name" value="KISc"/>
    <property type="match status" value="1"/>
</dbReference>
<dbReference type="Pfam" id="PF16540">
    <property type="entry name" value="MKLP1_Arf_bdg"/>
    <property type="match status" value="1"/>
</dbReference>
<dbReference type="InterPro" id="IPR038105">
    <property type="entry name" value="Kif23_Arf-bd_sf"/>
</dbReference>
<dbReference type="GO" id="GO:0005874">
    <property type="term" value="C:microtubule"/>
    <property type="evidence" value="ECO:0007669"/>
    <property type="project" value="UniProtKB-KW"/>
</dbReference>
<feature type="binding site" evidence="5">
    <location>
        <begin position="112"/>
        <end position="119"/>
    </location>
    <ligand>
        <name>ATP</name>
        <dbReference type="ChEBI" id="CHEBI:30616"/>
    </ligand>
</feature>
<feature type="domain" description="Kinesin motor" evidence="9">
    <location>
        <begin position="29"/>
        <end position="431"/>
    </location>
</feature>
<evidence type="ECO:0000313" key="11">
    <source>
        <dbReference type="Proteomes" id="UP001168821"/>
    </source>
</evidence>
<evidence type="ECO:0000256" key="7">
    <source>
        <dbReference type="SAM" id="Coils"/>
    </source>
</evidence>